<evidence type="ECO:0000256" key="1">
    <source>
        <dbReference type="SAM" id="MobiDB-lite"/>
    </source>
</evidence>
<name>A0ABU3I4D3_9ACTN</name>
<accession>A0ABU3I4D3</accession>
<dbReference type="Proteomes" id="UP001181313">
    <property type="component" value="Unassembled WGS sequence"/>
</dbReference>
<feature type="region of interest" description="Disordered" evidence="1">
    <location>
        <begin position="1"/>
        <end position="37"/>
    </location>
</feature>
<gene>
    <name evidence="2" type="ORF">ROS62_24275</name>
</gene>
<proteinExistence type="predicted"/>
<dbReference type="EMBL" id="JAVSGH010000036">
    <property type="protein sequence ID" value="MDT3727822.1"/>
    <property type="molecule type" value="Genomic_DNA"/>
</dbReference>
<organism evidence="2 3">
    <name type="scientific">Streptomyces althioticus subsp. attaecolombicae</name>
    <dbReference type="NCBI Taxonomy" id="3075534"/>
    <lineage>
        <taxon>Bacteria</taxon>
        <taxon>Bacillati</taxon>
        <taxon>Actinomycetota</taxon>
        <taxon>Actinomycetes</taxon>
        <taxon>Kitasatosporales</taxon>
        <taxon>Streptomycetaceae</taxon>
        <taxon>Streptomyces</taxon>
        <taxon>Streptomyces althioticus group</taxon>
    </lineage>
</organism>
<protein>
    <submittedName>
        <fullName evidence="2">Uncharacterized protein</fullName>
    </submittedName>
</protein>
<evidence type="ECO:0000313" key="2">
    <source>
        <dbReference type="EMBL" id="MDT3727822.1"/>
    </source>
</evidence>
<evidence type="ECO:0000313" key="3">
    <source>
        <dbReference type="Proteomes" id="UP001181313"/>
    </source>
</evidence>
<keyword evidence="3" id="KW-1185">Reference proteome</keyword>
<sequence length="62" mass="6644">MRTGPARPACAWPRAPGLRPAPRARPRAPGLRPSPAPAASELFTVLEAALDVVARRRCFDTP</sequence>
<reference evidence="2" key="1">
    <citation type="submission" date="2024-05" db="EMBL/GenBank/DDBJ databases">
        <title>30 novel species of actinomycetes from the DSMZ collection.</title>
        <authorList>
            <person name="Nouioui I."/>
        </authorList>
    </citation>
    <scope>NUCLEOTIDE SEQUENCE</scope>
    <source>
        <strain evidence="2">DSM 41972</strain>
    </source>
</reference>
<comment type="caution">
    <text evidence="2">The sequence shown here is derived from an EMBL/GenBank/DDBJ whole genome shotgun (WGS) entry which is preliminary data.</text>
</comment>
<dbReference type="RefSeq" id="WP_337675086.1">
    <property type="nucleotide sequence ID" value="NZ_JAVSGH010000036.1"/>
</dbReference>